<reference evidence="2 3" key="1">
    <citation type="submission" date="2020-08" db="EMBL/GenBank/DDBJ databases">
        <title>Putative novel bacterial strains isolated from necrotic wheat leaf tissues caused by Xanthomonas translucens.</title>
        <authorList>
            <person name="Tambong J.T."/>
        </authorList>
    </citation>
    <scope>NUCLEOTIDE SEQUENCE [LARGE SCALE GENOMIC DNA]</scope>
    <source>
        <strain evidence="2 3">DOAB 1069</strain>
    </source>
</reference>
<feature type="transmembrane region" description="Helical" evidence="1">
    <location>
        <begin position="323"/>
        <end position="343"/>
    </location>
</feature>
<dbReference type="Proteomes" id="UP000651852">
    <property type="component" value="Unassembled WGS sequence"/>
</dbReference>
<accession>A0ABR7AWB8</accession>
<evidence type="ECO:0000256" key="1">
    <source>
        <dbReference type="SAM" id="Phobius"/>
    </source>
</evidence>
<keyword evidence="3" id="KW-1185">Reference proteome</keyword>
<feature type="transmembrane region" description="Helical" evidence="1">
    <location>
        <begin position="363"/>
        <end position="383"/>
    </location>
</feature>
<sequence>MNDTISHKENNRRSVVLRLVTIFLIAIPVISLALNIGSWLKYGMDIPLYDDWRQYDHNDMGRLAIGYLFTPVNDTIYAVGLFLDSLNFRLFNGNTVVYQLLSLTAVLGSVLTLQWKLIKKSTDNPTIIAASFAITIFFVQPDTYWGWSNLAYHQGLPIVFSLAILMITFSENLRLKRAIPLVVAMTFLSGFSYISGAFANLTVLLTFTLMQYLISTPLKVRLRWMIIAMLPGTAITTAAQAWVIIGIQHGTHRADAPMAFPWQIDFWLFFLGKIARSLMLPAGHLKLSLVITVLVVLLTGIMAVRGLVKVYKNETTDQENKNIAIFVALITTVFVYLLLISAGRTNLRPDNMNEPLDIFAAGFQRFHFIWVTLLWPWLALSIMKAIPDQWSHKGTAIFSAMIAALLVGAIMYTPLMAHPAFYRATLNYRTTGLTCILPKFQTGEAINCETIYLSDLRKGLHNGLSAGASFSRIIPFLPIALGTDNPAPLFRLSNQLANIKLVNMSTIPGTGTELSYLSGNDPMMILPLTGNSSIENCSHLTVVAKIRSTTDSLAQVFFLTKESSGYAQENSQTVAIHNQATSQLLQFDLNSSSGFKNEIRFDPVTEPQKFTIDDLEIRCRAATAR</sequence>
<name>A0ABR7AWB8_9PSED</name>
<evidence type="ECO:0000313" key="2">
    <source>
        <dbReference type="EMBL" id="MBC3949223.1"/>
    </source>
</evidence>
<dbReference type="EMBL" id="JACONW010000015">
    <property type="protein sequence ID" value="MBC3949223.1"/>
    <property type="molecule type" value="Genomic_DNA"/>
</dbReference>
<feature type="transmembrane region" description="Helical" evidence="1">
    <location>
        <begin position="266"/>
        <end position="283"/>
    </location>
</feature>
<evidence type="ECO:0000313" key="3">
    <source>
        <dbReference type="Proteomes" id="UP000651852"/>
    </source>
</evidence>
<feature type="transmembrane region" description="Helical" evidence="1">
    <location>
        <begin position="181"/>
        <end position="210"/>
    </location>
</feature>
<feature type="transmembrane region" description="Helical" evidence="1">
    <location>
        <begin position="151"/>
        <end position="169"/>
    </location>
</feature>
<proteinExistence type="predicted"/>
<keyword evidence="1" id="KW-0812">Transmembrane</keyword>
<dbReference type="RefSeq" id="WP_187520755.1">
    <property type="nucleotide sequence ID" value="NZ_JACONW010000015.1"/>
</dbReference>
<feature type="transmembrane region" description="Helical" evidence="1">
    <location>
        <begin position="127"/>
        <end position="145"/>
    </location>
</feature>
<keyword evidence="1" id="KW-0472">Membrane</keyword>
<gene>
    <name evidence="2" type="ORF">H8S59_05525</name>
</gene>
<feature type="transmembrane region" description="Helical" evidence="1">
    <location>
        <begin position="222"/>
        <end position="245"/>
    </location>
</feature>
<protein>
    <submittedName>
        <fullName evidence="2">Uncharacterized protein</fullName>
    </submittedName>
</protein>
<feature type="transmembrane region" description="Helical" evidence="1">
    <location>
        <begin position="395"/>
        <end position="415"/>
    </location>
</feature>
<feature type="transmembrane region" description="Helical" evidence="1">
    <location>
        <begin position="96"/>
        <end position="115"/>
    </location>
</feature>
<keyword evidence="1" id="KW-1133">Transmembrane helix</keyword>
<comment type="caution">
    <text evidence="2">The sequence shown here is derived from an EMBL/GenBank/DDBJ whole genome shotgun (WGS) entry which is preliminary data.</text>
</comment>
<feature type="transmembrane region" description="Helical" evidence="1">
    <location>
        <begin position="289"/>
        <end position="311"/>
    </location>
</feature>
<organism evidence="2 3">
    <name type="scientific">Pseudomonas folii</name>
    <dbReference type="NCBI Taxonomy" id="2762593"/>
    <lineage>
        <taxon>Bacteria</taxon>
        <taxon>Pseudomonadati</taxon>
        <taxon>Pseudomonadota</taxon>
        <taxon>Gammaproteobacteria</taxon>
        <taxon>Pseudomonadales</taxon>
        <taxon>Pseudomonadaceae</taxon>
        <taxon>Pseudomonas</taxon>
    </lineage>
</organism>
<feature type="transmembrane region" description="Helical" evidence="1">
    <location>
        <begin position="15"/>
        <end position="40"/>
    </location>
</feature>